<dbReference type="InterPro" id="IPR051071">
    <property type="entry name" value="LRR-bact_E3_ubiq_ligases"/>
</dbReference>
<evidence type="ECO:0000256" key="3">
    <source>
        <dbReference type="ARBA" id="ARBA00004613"/>
    </source>
</evidence>
<keyword evidence="12" id="KW-0843">Virulence</keyword>
<evidence type="ECO:0000256" key="7">
    <source>
        <dbReference type="ARBA" id="ARBA00022614"/>
    </source>
</evidence>
<dbReference type="InterPro" id="IPR003591">
    <property type="entry name" value="Leu-rich_rpt_typical-subtyp"/>
</dbReference>
<comment type="caution">
    <text evidence="16">The sequence shown here is derived from an EMBL/GenBank/DDBJ whole genome shotgun (WGS) entry which is preliminary data.</text>
</comment>
<dbReference type="InterPro" id="IPR032675">
    <property type="entry name" value="LRR_dom_sf"/>
</dbReference>
<keyword evidence="13 14" id="KW-1035">Host cytoplasm</keyword>
<dbReference type="EC" id="2.3.2.27" evidence="5"/>
<dbReference type="InterPro" id="IPR046673">
    <property type="entry name" value="ToxA_N"/>
</dbReference>
<evidence type="ECO:0000256" key="12">
    <source>
        <dbReference type="ARBA" id="ARBA00023026"/>
    </source>
</evidence>
<keyword evidence="6 14" id="KW-0964">Secreted</keyword>
<dbReference type="Proteomes" id="UP000607562">
    <property type="component" value="Unassembled WGS sequence"/>
</dbReference>
<keyword evidence="8 14" id="KW-0808">Transferase</keyword>
<keyword evidence="10 14" id="KW-0833">Ubl conjugation pathway</keyword>
<proteinExistence type="inferred from homology"/>
<evidence type="ECO:0000256" key="9">
    <source>
        <dbReference type="ARBA" id="ARBA00022737"/>
    </source>
</evidence>
<evidence type="ECO:0000256" key="1">
    <source>
        <dbReference type="ARBA" id="ARBA00000900"/>
    </source>
</evidence>
<dbReference type="SUPFAM" id="SSF52058">
    <property type="entry name" value="L domain-like"/>
    <property type="match status" value="1"/>
</dbReference>
<keyword evidence="11 14" id="KW-0832">Ubl conjugation</keyword>
<comment type="subcellular location">
    <subcellularLocation>
        <location evidence="2">Host cytoplasm</location>
    </subcellularLocation>
    <subcellularLocation>
        <location evidence="3">Secreted</location>
    </subcellularLocation>
</comment>
<sequence length="1715" mass="192846">MTASPPSASPDADEQSVHFYTLQDNTPDWYTQSLAEHKRQLALQPLKIPDWYRYASEESRANLKNIHARSRRSLNQLDQLLVELKSPVDFAAPLLVAAIEKTFNLRLDVLRVFYARKMEELQCERMPTAVARSSAVVLDPVFYFYKGVSLLEAALGNFTEDEAKVPACKDCHLITEYNFHRRLPQARPIPGDVKTVRVRIEAHEFARMCRELDLGAKYYDHVRNTLNAQIRSTTPGASSGKLYSSMITAHRNQLALAAQIAVMKQDIQTDSHALIKNLLINQSGLTLDGLEVKYSRFSLCACALEQILIIGPVVVKTYFRSTLILPARCLVYIPGDPEFVLKEYPNLDLFADHLTTRLCSAKYRAFFSQFVLLSQQDVFFTRLKAMLDPEGVFTPFDDFDLGSKRRLSSSADYGYAMAWKDVWYDSALHRIRSIVSNSSTAAVSTRDIDAREHSARLAWWGNKALDILNVAAFVVPVLGDVMLAVAAVQMFNEFVEGAEAWSEGQTQEAWGHFSAVLLGAAGLAVPKALMLAKDSAFVKRLVRIEFADARVRLHDSDLGTFKHSVTLPADIKPDARGLYVHQGQAYLPVDAAHYRIMEGEGGTRLVHPDGASQYSPRIRHNGGGAWVHEFEQPLGWDRRTLLRRIGHTVDALSDTQLEQLRIMSGVTDDELRRLYIDQQLPAPLFREGLRHFDIHLSYQTLLDNLSSTHPEAFGRVSGYQQLDLLQRDGAWPSTKVLEIRNAAGETIWRSTPDIAVQETVVLSQEEVLSGRILQPLLAQLDLAEARMLLKEGIPRDTVTLDTIVTGDVEVELPDHLQRPVSERALDVPSYAKRLAHYQRRLLKLAREQRDDLIERDLAAGNLSSDPNVQLVQRSFPGLPKLVIEELLQHATSAEMTYMEQSSRVPLRLAEEARSYLPRARLLRAHAALHFGTRLTMDSVRLALHKLAAIPGKLQGIGIELRADSSTGTLLDQVGERDALKRFRIIRLSMTRWEVRNALDETLYARSDKDAFYSALWFATGGEFGDWARLRAATDNLKRELVRQPLNEASARQALNVQPIKPGYKSPMRLADGRYGYPLSPVTGAAELLFICDLKVGRLYPTLKTEEVRALLGMEGRSHADFLARLIELEKEFEGLHTTLTHWVQEGGANLSDSRRRVASRIKSAWRRISAQAHAADGSPIGHTLDISDENIQQLPAITANMDHVGSLNLSRMWLTDDSVVFLRAFGRLRWLKASGNYLTQLPEFANEGAGLTKLDLSANDLALTAQASARLERMGGLKILNLADNLRLGWTADISGLRSLNRLDLSNTETYTFPSGAEHLTQLAAIDLHSNQISTLPDYAFDNIERINLHDNPLSEETVARLGNRAPYVQPLWAHVTRAEGRELWLRDLEHTERTRCEPLWDSLGADPNSSAFFTIITDVTRSAEYQSVVTRPQLRERIWEMLTAVSEHESFRELMFDIADERFTCGDGSTLEFMNLERELFVLETTQLAEGPALENQLLVASKKLFRLKLVDDIAQRDVTARGVEFKEQSEVILAYRIRLADRLGLPVKTRRMLFPAIADVSQTAIEDAYVEVLRAEAIGSDEVDFLVGQEYWERYLRKHYAREFNSLTGPDMANIEEKSEALETLSQLQAEPDADADQATRDAWQANRDAAVERLGTLLGMTKDEILADGSMQSGFYDAQMRALGVARREQQNNGLRMLTRKVLDNHAAEPGV</sequence>
<dbReference type="PANTHER" id="PTHR47114:SF2">
    <property type="entry name" value="OLIGODENDROCYTE-MYELIN GLYCOPROTEIN"/>
    <property type="match status" value="1"/>
</dbReference>
<evidence type="ECO:0000256" key="14">
    <source>
        <dbReference type="PROSITE-ProRule" id="PRU01398"/>
    </source>
</evidence>
<comment type="PTM">
    <text evidence="14">Ubiquitinated in the presence of host E1 ubiquitin-activating enzyme, E2 ubiquitin-conjugating enzyme and ubiquitin.</text>
</comment>
<evidence type="ECO:0000256" key="5">
    <source>
        <dbReference type="ARBA" id="ARBA00012483"/>
    </source>
</evidence>
<dbReference type="Gene3D" id="3.80.10.10">
    <property type="entry name" value="Ribonuclease Inhibitor"/>
    <property type="match status" value="1"/>
</dbReference>
<evidence type="ECO:0000256" key="2">
    <source>
        <dbReference type="ARBA" id="ARBA00004192"/>
    </source>
</evidence>
<evidence type="ECO:0000259" key="15">
    <source>
        <dbReference type="PROSITE" id="PS52053"/>
    </source>
</evidence>
<dbReference type="SMART" id="SM00369">
    <property type="entry name" value="LRR_TYP"/>
    <property type="match status" value="3"/>
</dbReference>
<dbReference type="RefSeq" id="WP_198706700.1">
    <property type="nucleotide sequence ID" value="NZ_JAEILM010000008.1"/>
</dbReference>
<evidence type="ECO:0000313" key="17">
    <source>
        <dbReference type="Proteomes" id="UP000607562"/>
    </source>
</evidence>
<dbReference type="PROSITE" id="PS52053">
    <property type="entry name" value="NEL"/>
    <property type="match status" value="1"/>
</dbReference>
<dbReference type="InterPro" id="IPR029487">
    <property type="entry name" value="NEL_dom"/>
</dbReference>
<accession>A0ABS0UUI9</accession>
<dbReference type="Pfam" id="PF20178">
    <property type="entry name" value="ToxA_N"/>
    <property type="match status" value="1"/>
</dbReference>
<dbReference type="Pfam" id="PF14496">
    <property type="entry name" value="NEL"/>
    <property type="match status" value="1"/>
</dbReference>
<organism evidence="16 17">
    <name type="scientific">Pseudomonas paralactis</name>
    <dbReference type="NCBI Taxonomy" id="1615673"/>
    <lineage>
        <taxon>Bacteria</taxon>
        <taxon>Pseudomonadati</taxon>
        <taxon>Pseudomonadota</taxon>
        <taxon>Gammaproteobacteria</taxon>
        <taxon>Pseudomonadales</taxon>
        <taxon>Pseudomonadaceae</taxon>
        <taxon>Pseudomonas</taxon>
    </lineage>
</organism>
<keyword evidence="17" id="KW-1185">Reference proteome</keyword>
<evidence type="ECO:0000313" key="16">
    <source>
        <dbReference type="EMBL" id="MBI6631697.1"/>
    </source>
</evidence>
<evidence type="ECO:0000256" key="8">
    <source>
        <dbReference type="ARBA" id="ARBA00022679"/>
    </source>
</evidence>
<evidence type="ECO:0000256" key="11">
    <source>
        <dbReference type="ARBA" id="ARBA00022843"/>
    </source>
</evidence>
<protein>
    <recommendedName>
        <fullName evidence="5">RING-type E3 ubiquitin transferase</fullName>
        <ecNumber evidence="5">2.3.2.27</ecNumber>
    </recommendedName>
</protein>
<feature type="active site" description="Glycyl thioester intermediate" evidence="14">
    <location>
        <position position="1466"/>
    </location>
</feature>
<evidence type="ECO:0000256" key="6">
    <source>
        <dbReference type="ARBA" id="ARBA00022525"/>
    </source>
</evidence>
<dbReference type="PANTHER" id="PTHR47114">
    <property type="match status" value="1"/>
</dbReference>
<feature type="domain" description="NEL" evidence="15">
    <location>
        <begin position="1377"/>
        <end position="1681"/>
    </location>
</feature>
<reference evidence="16 17" key="1">
    <citation type="submission" date="2020-12" db="EMBL/GenBank/DDBJ databases">
        <title>Comparative genomic insights into the epidemiology and virulence of plant pathogenic Pseudomonads from Turkey.</title>
        <authorList>
            <person name="Dillon M."/>
            <person name="Ruiz-Bedoya T."/>
            <person name="Bendalovic-Torma C."/>
            <person name="Guttman K.M."/>
            <person name="Kwak H."/>
            <person name="Middleton M.A."/>
            <person name="Wang P.W."/>
            <person name="Horuz S."/>
            <person name="Aysan Y."/>
            <person name="Guttman D.S."/>
        </authorList>
    </citation>
    <scope>NUCLEOTIDE SEQUENCE [LARGE SCALE GENOMIC DNA]</scope>
    <source>
        <strain evidence="16 17">Marul_2_1</strain>
    </source>
</reference>
<comment type="similarity">
    <text evidence="4 14">Belongs to the LRR-containing bacterial E3 ligase family.</text>
</comment>
<keyword evidence="9" id="KW-0677">Repeat</keyword>
<name>A0ABS0UUI9_9PSED</name>
<dbReference type="EMBL" id="JAEILM010000008">
    <property type="protein sequence ID" value="MBI6631697.1"/>
    <property type="molecule type" value="Genomic_DNA"/>
</dbReference>
<evidence type="ECO:0000256" key="4">
    <source>
        <dbReference type="ARBA" id="ARBA00009868"/>
    </source>
</evidence>
<evidence type="ECO:0000256" key="10">
    <source>
        <dbReference type="ARBA" id="ARBA00022786"/>
    </source>
</evidence>
<comment type="catalytic activity">
    <reaction evidence="1">
        <text>S-ubiquitinyl-[E2 ubiquitin-conjugating enzyme]-L-cysteine + [acceptor protein]-L-lysine = [E2 ubiquitin-conjugating enzyme]-L-cysteine + N(6)-ubiquitinyl-[acceptor protein]-L-lysine.</text>
        <dbReference type="EC" id="2.3.2.27"/>
    </reaction>
</comment>
<dbReference type="Gene3D" id="1.20.58.360">
    <property type="entry name" value="Shigella T3SS effector IpaH defines"/>
    <property type="match status" value="1"/>
</dbReference>
<keyword evidence="7" id="KW-0433">Leucine-rich repeat</keyword>
<evidence type="ECO:0000256" key="13">
    <source>
        <dbReference type="ARBA" id="ARBA00023200"/>
    </source>
</evidence>
<gene>
    <name evidence="16" type="ORF">YA0871_03425</name>
</gene>